<dbReference type="OrthoDB" id="10007235at2"/>
<dbReference type="RefSeq" id="WP_068629395.1">
    <property type="nucleotide sequence ID" value="NZ_LSZQ01000029.1"/>
</dbReference>
<reference evidence="4" key="1">
    <citation type="submission" date="2016-02" db="EMBL/GenBank/DDBJ databases">
        <authorList>
            <person name="Sanders J.G."/>
            <person name="Lin J.Y."/>
            <person name="Wertz J.T."/>
            <person name="Russell J.A."/>
            <person name="Moreau C.S."/>
            <person name="Powell S."/>
        </authorList>
    </citation>
    <scope>NUCLEOTIDE SEQUENCE [LARGE SCALE GENOMIC DNA]</scope>
    <source>
        <strain evidence="4">CAG34</strain>
    </source>
</reference>
<accession>A0A139SQ56</accession>
<keyword evidence="2" id="KW-1133">Transmembrane helix</keyword>
<feature type="compositionally biased region" description="Low complexity" evidence="1">
    <location>
        <begin position="67"/>
        <end position="79"/>
    </location>
</feature>
<evidence type="ECO:0000313" key="3">
    <source>
        <dbReference type="EMBL" id="KXU36667.1"/>
    </source>
</evidence>
<sequence>MKSSSQTPVAATPKTAFDAAPTSAAQNKKSPRLWVWVWLAFALQITAWIFWIKIASRHRVEEVPLATAPTAPTHGPPAAQSGAREGTENLNRDVSPTSDTRK</sequence>
<evidence type="ECO:0000256" key="2">
    <source>
        <dbReference type="SAM" id="Phobius"/>
    </source>
</evidence>
<feature type="region of interest" description="Disordered" evidence="1">
    <location>
        <begin position="1"/>
        <end position="29"/>
    </location>
</feature>
<feature type="compositionally biased region" description="Polar residues" evidence="1">
    <location>
        <begin position="92"/>
        <end position="102"/>
    </location>
</feature>
<protein>
    <submittedName>
        <fullName evidence="3">Uncharacterized protein</fullName>
    </submittedName>
</protein>
<dbReference type="EMBL" id="LSZQ01000029">
    <property type="protein sequence ID" value="KXU36667.1"/>
    <property type="molecule type" value="Genomic_DNA"/>
</dbReference>
<dbReference type="AlphaFoldDB" id="A0A139SQ56"/>
<dbReference type="Proteomes" id="UP000070058">
    <property type="component" value="Unassembled WGS sequence"/>
</dbReference>
<dbReference type="STRING" id="1548207.AXK11_03825"/>
<keyword evidence="4" id="KW-1185">Reference proteome</keyword>
<organism evidence="3 4">
    <name type="scientific">Cephaloticoccus primus</name>
    <dbReference type="NCBI Taxonomy" id="1548207"/>
    <lineage>
        <taxon>Bacteria</taxon>
        <taxon>Pseudomonadati</taxon>
        <taxon>Verrucomicrobiota</taxon>
        <taxon>Opitutia</taxon>
        <taxon>Opitutales</taxon>
        <taxon>Opitutaceae</taxon>
        <taxon>Cephaloticoccus</taxon>
    </lineage>
</organism>
<evidence type="ECO:0000256" key="1">
    <source>
        <dbReference type="SAM" id="MobiDB-lite"/>
    </source>
</evidence>
<evidence type="ECO:0000313" key="4">
    <source>
        <dbReference type="Proteomes" id="UP000070058"/>
    </source>
</evidence>
<feature type="transmembrane region" description="Helical" evidence="2">
    <location>
        <begin position="33"/>
        <end position="52"/>
    </location>
</feature>
<proteinExistence type="predicted"/>
<gene>
    <name evidence="3" type="ORF">AXK11_03825</name>
</gene>
<name>A0A139SQ56_9BACT</name>
<keyword evidence="2" id="KW-0472">Membrane</keyword>
<feature type="region of interest" description="Disordered" evidence="1">
    <location>
        <begin position="67"/>
        <end position="102"/>
    </location>
</feature>
<keyword evidence="2" id="KW-0812">Transmembrane</keyword>
<comment type="caution">
    <text evidence="3">The sequence shown here is derived from an EMBL/GenBank/DDBJ whole genome shotgun (WGS) entry which is preliminary data.</text>
</comment>